<evidence type="ECO:0008006" key="3">
    <source>
        <dbReference type="Google" id="ProtNLM"/>
    </source>
</evidence>
<accession>A0A922T871</accession>
<comment type="caution">
    <text evidence="1">The sequence shown here is derived from an EMBL/GenBank/DDBJ whole genome shotgun (WGS) entry which is preliminary data.</text>
</comment>
<keyword evidence="2" id="KW-1185">Reference proteome</keyword>
<proteinExistence type="predicted"/>
<dbReference type="AlphaFoldDB" id="A0A922T871"/>
<dbReference type="EMBL" id="JOKJ01000041">
    <property type="protein sequence ID" value="KEQ02895.1"/>
    <property type="molecule type" value="Genomic_DNA"/>
</dbReference>
<dbReference type="Proteomes" id="UP000052167">
    <property type="component" value="Unassembled WGS sequence"/>
</dbReference>
<gene>
    <name evidence="1" type="ORF">GV68_19645</name>
</gene>
<name>A0A922T871_9HYPH</name>
<dbReference type="RefSeq" id="WP_037169381.1">
    <property type="nucleotide sequence ID" value="NZ_CAJXID010000017.1"/>
</dbReference>
<dbReference type="InterPro" id="IPR010385">
    <property type="entry name" value="DUF982"/>
</dbReference>
<dbReference type="Pfam" id="PF06169">
    <property type="entry name" value="DUF982"/>
    <property type="match status" value="1"/>
</dbReference>
<protein>
    <recommendedName>
        <fullName evidence="3">DUF982 domain-containing protein</fullName>
    </recommendedName>
</protein>
<dbReference type="OrthoDB" id="8396838at2"/>
<reference evidence="1 2" key="1">
    <citation type="submission" date="2014-06" db="EMBL/GenBank/DDBJ databases">
        <title>Rhizobium pelagicum/R2-400B4.</title>
        <authorList>
            <person name="Kimes N.E."/>
            <person name="Lopez-Perez M."/>
        </authorList>
    </citation>
    <scope>NUCLEOTIDE SEQUENCE [LARGE SCALE GENOMIC DNA]</scope>
    <source>
        <strain evidence="1 2">R2-400B4</strain>
    </source>
</reference>
<sequence length="81" mass="8643">MQTDIWDKPIEITYDGGDHFRSVCNPREALACLTNSWPASPGKLESAAKRACLKAMAGEVPLSVAEAAFTKAAEAAGVLRH</sequence>
<dbReference type="Gene3D" id="6.10.250.730">
    <property type="match status" value="1"/>
</dbReference>
<evidence type="ECO:0000313" key="1">
    <source>
        <dbReference type="EMBL" id="KEQ02895.1"/>
    </source>
</evidence>
<evidence type="ECO:0000313" key="2">
    <source>
        <dbReference type="Proteomes" id="UP000052167"/>
    </source>
</evidence>
<organism evidence="1 2">
    <name type="scientific">Pseudorhizobium pelagicum</name>
    <dbReference type="NCBI Taxonomy" id="1509405"/>
    <lineage>
        <taxon>Bacteria</taxon>
        <taxon>Pseudomonadati</taxon>
        <taxon>Pseudomonadota</taxon>
        <taxon>Alphaproteobacteria</taxon>
        <taxon>Hyphomicrobiales</taxon>
        <taxon>Rhizobiaceae</taxon>
        <taxon>Rhizobium/Agrobacterium group</taxon>
        <taxon>Pseudorhizobium</taxon>
    </lineage>
</organism>